<dbReference type="FunFam" id="3.30.930.10:FF:000015">
    <property type="entry name" value="Proline--tRNA ligase"/>
    <property type="match status" value="1"/>
</dbReference>
<evidence type="ECO:0000313" key="12">
    <source>
        <dbReference type="EMBL" id="HDD52892.1"/>
    </source>
</evidence>
<dbReference type="GO" id="GO:0006433">
    <property type="term" value="P:prolyl-tRNA aminoacylation"/>
    <property type="evidence" value="ECO:0007669"/>
    <property type="project" value="InterPro"/>
</dbReference>
<proteinExistence type="predicted"/>
<keyword evidence="4 12" id="KW-0436">Ligase</keyword>
<protein>
    <recommendedName>
        <fullName evidence="2">Proline--tRNA ligase</fullName>
        <ecNumber evidence="1">6.1.1.15</ecNumber>
    </recommendedName>
    <alternativeName>
        <fullName evidence="9">Prolyl-tRNA synthetase</fullName>
    </alternativeName>
</protein>
<dbReference type="EMBL" id="DQWS01000090">
    <property type="protein sequence ID" value="HDD52892.1"/>
    <property type="molecule type" value="Genomic_DNA"/>
</dbReference>
<keyword evidence="5" id="KW-0547">Nucleotide-binding</keyword>
<dbReference type="PRINTS" id="PR01046">
    <property type="entry name" value="TRNASYNTHPRO"/>
</dbReference>
<sequence>MRLTRYYMPTLREKPAEAEIVSHQLMLRAGMIRKLASGIYSFLPLGYRVVRKVEEIVRQEMNAKGALEVFLPVVQPAELWRETGRWDRFGKELLRFEDRGEREFCLGPTHEEVITDLVRNELRSYRQLPVNLYQIHIKFRD</sequence>
<evidence type="ECO:0000259" key="11">
    <source>
        <dbReference type="PROSITE" id="PS50862"/>
    </source>
</evidence>
<dbReference type="Gene3D" id="3.30.930.10">
    <property type="entry name" value="Bira Bifunctional Protein, Domain 2"/>
    <property type="match status" value="1"/>
</dbReference>
<feature type="domain" description="Aminoacyl-transfer RNA synthetases class-II family profile" evidence="11">
    <location>
        <begin position="38"/>
        <end position="141"/>
    </location>
</feature>
<evidence type="ECO:0000256" key="5">
    <source>
        <dbReference type="ARBA" id="ARBA00022741"/>
    </source>
</evidence>
<dbReference type="InterPro" id="IPR050062">
    <property type="entry name" value="Pro-tRNA_synthetase"/>
</dbReference>
<reference evidence="12" key="1">
    <citation type="journal article" date="2020" name="mSystems">
        <title>Genome- and Community-Level Interaction Insights into Carbon Utilization and Element Cycling Functions of Hydrothermarchaeota in Hydrothermal Sediment.</title>
        <authorList>
            <person name="Zhou Z."/>
            <person name="Liu Y."/>
            <person name="Xu W."/>
            <person name="Pan J."/>
            <person name="Luo Z.H."/>
            <person name="Li M."/>
        </authorList>
    </citation>
    <scope>NUCLEOTIDE SEQUENCE [LARGE SCALE GENOMIC DNA]</scope>
    <source>
        <strain evidence="12">HyVt-115</strain>
    </source>
</reference>
<keyword evidence="7" id="KW-0648">Protein biosynthesis</keyword>
<dbReference type="AlphaFoldDB" id="A0A7C0U5U4"/>
<evidence type="ECO:0000256" key="1">
    <source>
        <dbReference type="ARBA" id="ARBA00012831"/>
    </source>
</evidence>
<comment type="catalytic activity">
    <reaction evidence="10">
        <text>tRNA(Pro) + L-proline + ATP = L-prolyl-tRNA(Pro) + AMP + diphosphate</text>
        <dbReference type="Rhea" id="RHEA:14305"/>
        <dbReference type="Rhea" id="RHEA-COMP:9700"/>
        <dbReference type="Rhea" id="RHEA-COMP:9702"/>
        <dbReference type="ChEBI" id="CHEBI:30616"/>
        <dbReference type="ChEBI" id="CHEBI:33019"/>
        <dbReference type="ChEBI" id="CHEBI:60039"/>
        <dbReference type="ChEBI" id="CHEBI:78442"/>
        <dbReference type="ChEBI" id="CHEBI:78532"/>
        <dbReference type="ChEBI" id="CHEBI:456215"/>
        <dbReference type="EC" id="6.1.1.15"/>
    </reaction>
</comment>
<evidence type="ECO:0000256" key="7">
    <source>
        <dbReference type="ARBA" id="ARBA00022917"/>
    </source>
</evidence>
<dbReference type="InterPro" id="IPR002316">
    <property type="entry name" value="Pro-tRNA-ligase_IIa"/>
</dbReference>
<dbReference type="InterPro" id="IPR002314">
    <property type="entry name" value="aa-tRNA-synt_IIb"/>
</dbReference>
<organism evidence="12">
    <name type="scientific">Thermosulfidibacter takaii</name>
    <dbReference type="NCBI Taxonomy" id="412593"/>
    <lineage>
        <taxon>Bacteria</taxon>
        <taxon>Pseudomonadati</taxon>
        <taxon>Thermosulfidibacterota</taxon>
        <taxon>Thermosulfidibacteria</taxon>
        <taxon>Thermosulfidibacterales</taxon>
        <taxon>Thermosulfidibacteraceae</taxon>
    </lineage>
</organism>
<comment type="caution">
    <text evidence="12">The sequence shown here is derived from an EMBL/GenBank/DDBJ whole genome shotgun (WGS) entry which is preliminary data.</text>
</comment>
<evidence type="ECO:0000256" key="3">
    <source>
        <dbReference type="ARBA" id="ARBA00022490"/>
    </source>
</evidence>
<accession>A0A7C0U5U4</accession>
<dbReference type="PROSITE" id="PS50862">
    <property type="entry name" value="AA_TRNA_LIGASE_II"/>
    <property type="match status" value="1"/>
</dbReference>
<dbReference type="Pfam" id="PF00587">
    <property type="entry name" value="tRNA-synt_2b"/>
    <property type="match status" value="1"/>
</dbReference>
<evidence type="ECO:0000256" key="2">
    <source>
        <dbReference type="ARBA" id="ARBA00019110"/>
    </source>
</evidence>
<dbReference type="GO" id="GO:0005829">
    <property type="term" value="C:cytosol"/>
    <property type="evidence" value="ECO:0007669"/>
    <property type="project" value="TreeGrafter"/>
</dbReference>
<evidence type="ECO:0000256" key="6">
    <source>
        <dbReference type="ARBA" id="ARBA00022840"/>
    </source>
</evidence>
<evidence type="ECO:0000256" key="9">
    <source>
        <dbReference type="ARBA" id="ARBA00029731"/>
    </source>
</evidence>
<dbReference type="GO" id="GO:0005524">
    <property type="term" value="F:ATP binding"/>
    <property type="evidence" value="ECO:0007669"/>
    <property type="project" value="UniProtKB-KW"/>
</dbReference>
<keyword evidence="8" id="KW-0030">Aminoacyl-tRNA synthetase</keyword>
<dbReference type="SUPFAM" id="SSF55681">
    <property type="entry name" value="Class II aaRS and biotin synthetases"/>
    <property type="match status" value="1"/>
</dbReference>
<feature type="non-terminal residue" evidence="12">
    <location>
        <position position="141"/>
    </location>
</feature>
<dbReference type="GO" id="GO:0004827">
    <property type="term" value="F:proline-tRNA ligase activity"/>
    <property type="evidence" value="ECO:0007669"/>
    <property type="project" value="UniProtKB-EC"/>
</dbReference>
<dbReference type="Proteomes" id="UP000885690">
    <property type="component" value="Unassembled WGS sequence"/>
</dbReference>
<evidence type="ECO:0000256" key="4">
    <source>
        <dbReference type="ARBA" id="ARBA00022598"/>
    </source>
</evidence>
<dbReference type="InterPro" id="IPR006195">
    <property type="entry name" value="aa-tRNA-synth_II"/>
</dbReference>
<keyword evidence="3" id="KW-0963">Cytoplasm</keyword>
<keyword evidence="6" id="KW-0067">ATP-binding</keyword>
<dbReference type="InterPro" id="IPR045864">
    <property type="entry name" value="aa-tRNA-synth_II/BPL/LPL"/>
</dbReference>
<evidence type="ECO:0000256" key="10">
    <source>
        <dbReference type="ARBA" id="ARBA00047671"/>
    </source>
</evidence>
<dbReference type="EC" id="6.1.1.15" evidence="1"/>
<gene>
    <name evidence="12" type="ORF">ENF32_02330</name>
</gene>
<dbReference type="PANTHER" id="PTHR42753">
    <property type="entry name" value="MITOCHONDRIAL RIBOSOME PROTEIN L39/PROLYL-TRNA LIGASE FAMILY MEMBER"/>
    <property type="match status" value="1"/>
</dbReference>
<evidence type="ECO:0000256" key="8">
    <source>
        <dbReference type="ARBA" id="ARBA00023146"/>
    </source>
</evidence>
<name>A0A7C0U5U4_9BACT</name>
<dbReference type="PANTHER" id="PTHR42753:SF2">
    <property type="entry name" value="PROLINE--TRNA LIGASE"/>
    <property type="match status" value="1"/>
</dbReference>